<dbReference type="GO" id="GO:0015940">
    <property type="term" value="P:pantothenate biosynthetic process"/>
    <property type="evidence" value="ECO:0007669"/>
    <property type="project" value="InterPro"/>
</dbReference>
<comment type="similarity">
    <text evidence="1 4">Belongs to the ketopantoate reductase family.</text>
</comment>
<dbReference type="FunFam" id="3.40.50.720:FF:000609">
    <property type="entry name" value="2-dehydropantoate 2-reductase"/>
    <property type="match status" value="1"/>
</dbReference>
<evidence type="ECO:0000256" key="4">
    <source>
        <dbReference type="RuleBase" id="RU362068"/>
    </source>
</evidence>
<comment type="catalytic activity">
    <reaction evidence="4">
        <text>(R)-pantoate + NADP(+) = 2-dehydropantoate + NADPH + H(+)</text>
        <dbReference type="Rhea" id="RHEA:16233"/>
        <dbReference type="ChEBI" id="CHEBI:11561"/>
        <dbReference type="ChEBI" id="CHEBI:15378"/>
        <dbReference type="ChEBI" id="CHEBI:15980"/>
        <dbReference type="ChEBI" id="CHEBI:57783"/>
        <dbReference type="ChEBI" id="CHEBI:58349"/>
        <dbReference type="EC" id="1.1.1.169"/>
    </reaction>
</comment>
<evidence type="ECO:0000259" key="7">
    <source>
        <dbReference type="Pfam" id="PF08546"/>
    </source>
</evidence>
<comment type="caution">
    <text evidence="8">The sequence shown here is derived from an EMBL/GenBank/DDBJ whole genome shotgun (WGS) entry which is preliminary data.</text>
</comment>
<dbReference type="SUPFAM" id="SSF48179">
    <property type="entry name" value="6-phosphogluconate dehydrogenase C-terminal domain-like"/>
    <property type="match status" value="1"/>
</dbReference>
<dbReference type="GO" id="GO:0005737">
    <property type="term" value="C:cytoplasm"/>
    <property type="evidence" value="ECO:0007669"/>
    <property type="project" value="TreeGrafter"/>
</dbReference>
<dbReference type="InterPro" id="IPR036291">
    <property type="entry name" value="NAD(P)-bd_dom_sf"/>
</dbReference>
<dbReference type="RefSeq" id="XP_020123372.1">
    <property type="nucleotide sequence ID" value="XM_020261554.1"/>
</dbReference>
<dbReference type="PANTHER" id="PTHR21708:SF40">
    <property type="entry name" value="REDUCTASE FAMILY PROTEIN, PUTATIVE (AFU_ORTHOLOGUE AFUA_2G14497)-RELATED"/>
    <property type="match status" value="1"/>
</dbReference>
<evidence type="ECO:0000256" key="5">
    <source>
        <dbReference type="SAM" id="Phobius"/>
    </source>
</evidence>
<evidence type="ECO:0000313" key="8">
    <source>
        <dbReference type="EMBL" id="OKL63251.1"/>
    </source>
</evidence>
<reference evidence="8 9" key="1">
    <citation type="submission" date="2015-06" db="EMBL/GenBank/DDBJ databases">
        <title>Talaromyces atroroseus IBT 11181 draft genome.</title>
        <authorList>
            <person name="Rasmussen K.B."/>
            <person name="Rasmussen S."/>
            <person name="Petersen B."/>
            <person name="Sicheritz-Ponten T."/>
            <person name="Mortensen U.H."/>
            <person name="Thrane U."/>
        </authorList>
    </citation>
    <scope>NUCLEOTIDE SEQUENCE [LARGE SCALE GENOMIC DNA]</scope>
    <source>
        <strain evidence="8 9">IBT 11181</strain>
    </source>
</reference>
<protein>
    <recommendedName>
        <fullName evidence="4">2-dehydropantoate 2-reductase</fullName>
        <ecNumber evidence="4">1.1.1.169</ecNumber>
    </recommendedName>
    <alternativeName>
        <fullName evidence="4">Ketopantoate reductase</fullName>
    </alternativeName>
</protein>
<evidence type="ECO:0000256" key="3">
    <source>
        <dbReference type="ARBA" id="ARBA00023002"/>
    </source>
</evidence>
<keyword evidence="5" id="KW-0812">Transmembrane</keyword>
<proteinExistence type="inferred from homology"/>
<dbReference type="Gene3D" id="1.10.1040.10">
    <property type="entry name" value="N-(1-d-carboxylethyl)-l-norvaline Dehydrogenase, domain 2"/>
    <property type="match status" value="1"/>
</dbReference>
<comment type="function">
    <text evidence="4">Catalyzes the NADPH-dependent reduction of ketopantoate into pantoic acid.</text>
</comment>
<dbReference type="InterPro" id="IPR008927">
    <property type="entry name" value="6-PGluconate_DH-like_C_sf"/>
</dbReference>
<dbReference type="PANTHER" id="PTHR21708">
    <property type="entry name" value="PROBABLE 2-DEHYDROPANTOATE 2-REDUCTASE"/>
    <property type="match status" value="1"/>
</dbReference>
<keyword evidence="5" id="KW-1133">Transmembrane helix</keyword>
<keyword evidence="3 4" id="KW-0560">Oxidoreductase</keyword>
<accession>A0A1Q5QBI9</accession>
<feature type="domain" description="Ketopantoate reductase C-terminal" evidence="7">
    <location>
        <begin position="195"/>
        <end position="315"/>
    </location>
</feature>
<dbReference type="InterPro" id="IPR003710">
    <property type="entry name" value="ApbA"/>
</dbReference>
<dbReference type="NCBIfam" id="TIGR00745">
    <property type="entry name" value="apbA_panE"/>
    <property type="match status" value="1"/>
</dbReference>
<dbReference type="Pfam" id="PF02558">
    <property type="entry name" value="ApbA"/>
    <property type="match status" value="1"/>
</dbReference>
<dbReference type="Proteomes" id="UP000214365">
    <property type="component" value="Unassembled WGS sequence"/>
</dbReference>
<evidence type="ECO:0000256" key="2">
    <source>
        <dbReference type="ARBA" id="ARBA00022857"/>
    </source>
</evidence>
<dbReference type="OrthoDB" id="3609at2759"/>
<evidence type="ECO:0000256" key="1">
    <source>
        <dbReference type="ARBA" id="ARBA00007870"/>
    </source>
</evidence>
<dbReference type="Gene3D" id="3.40.50.720">
    <property type="entry name" value="NAD(P)-binding Rossmann-like Domain"/>
    <property type="match status" value="1"/>
</dbReference>
<keyword evidence="5" id="KW-0472">Membrane</keyword>
<dbReference type="InterPro" id="IPR051402">
    <property type="entry name" value="KPR-Related"/>
</dbReference>
<feature type="transmembrane region" description="Helical" evidence="5">
    <location>
        <begin position="7"/>
        <end position="25"/>
    </location>
</feature>
<evidence type="ECO:0000259" key="6">
    <source>
        <dbReference type="Pfam" id="PF02558"/>
    </source>
</evidence>
<dbReference type="EC" id="1.1.1.169" evidence="4"/>
<dbReference type="InterPro" id="IPR013752">
    <property type="entry name" value="KPA_reductase"/>
</dbReference>
<dbReference type="InterPro" id="IPR013332">
    <property type="entry name" value="KPR_N"/>
</dbReference>
<dbReference type="STRING" id="1441469.A0A1Q5QBI9"/>
<dbReference type="GO" id="GO:0008677">
    <property type="term" value="F:2-dehydropantoate 2-reductase activity"/>
    <property type="evidence" value="ECO:0007669"/>
    <property type="project" value="UniProtKB-EC"/>
</dbReference>
<keyword evidence="9" id="KW-1185">Reference proteome</keyword>
<organism evidence="8 9">
    <name type="scientific">Talaromyces atroroseus</name>
    <dbReference type="NCBI Taxonomy" id="1441469"/>
    <lineage>
        <taxon>Eukaryota</taxon>
        <taxon>Fungi</taxon>
        <taxon>Dikarya</taxon>
        <taxon>Ascomycota</taxon>
        <taxon>Pezizomycotina</taxon>
        <taxon>Eurotiomycetes</taxon>
        <taxon>Eurotiomycetidae</taxon>
        <taxon>Eurotiales</taxon>
        <taxon>Trichocomaceae</taxon>
        <taxon>Talaromyces</taxon>
        <taxon>Talaromyces sect. Trachyspermi</taxon>
    </lineage>
</organism>
<evidence type="ECO:0000313" key="9">
    <source>
        <dbReference type="Proteomes" id="UP000214365"/>
    </source>
</evidence>
<dbReference type="FunFam" id="1.10.1040.10:FF:000017">
    <property type="entry name" value="2-dehydropantoate 2-reductase"/>
    <property type="match status" value="1"/>
</dbReference>
<dbReference type="Pfam" id="PF08546">
    <property type="entry name" value="ApbA_C"/>
    <property type="match status" value="1"/>
</dbReference>
<dbReference type="AlphaFoldDB" id="A0A1Q5QBI9"/>
<keyword evidence="2 4" id="KW-0521">NADP</keyword>
<feature type="domain" description="Ketopantoate reductase N-terminal" evidence="6">
    <location>
        <begin position="10"/>
        <end position="160"/>
    </location>
</feature>
<name>A0A1Q5QBI9_TALAT</name>
<sequence length="326" mass="35659">MAFEGKIDVLLYGLGAIGSFYAFILSRNPNVRLTVVARSNYDAVKSNGLVIDSQNHEKHNIIPENVVKTPAEARQTFDYVVCAHKAIGQDAAVTALGPAIEEDKTTIVIIQNGVGNEEPFRNAWPKATIITCVTWTGATQTSPGYVKHTKSEDMQIGLFPSSISPSATEQTRLSTFSSLLSGGNTNFTVLEDMPLQRWQKVVWNAAWNSLTTATLLDTHSWLESSPEAVPMTRRLMNEVIDVGRACGVTALEHSLTDSLIEKILGMPPIGSSMQTDCLAGRPLEVDVILGYPWKKSKELGLNTPTLDTIYAVVMGVDRRLRNAQKI</sequence>
<gene>
    <name evidence="8" type="ORF">UA08_01845</name>
</gene>
<dbReference type="EMBL" id="LFMY01000002">
    <property type="protein sequence ID" value="OKL63251.1"/>
    <property type="molecule type" value="Genomic_DNA"/>
</dbReference>
<dbReference type="InterPro" id="IPR013328">
    <property type="entry name" value="6PGD_dom2"/>
</dbReference>
<dbReference type="GeneID" id="31001600"/>
<dbReference type="SUPFAM" id="SSF51735">
    <property type="entry name" value="NAD(P)-binding Rossmann-fold domains"/>
    <property type="match status" value="1"/>
</dbReference>